<dbReference type="InterPro" id="IPR007371">
    <property type="entry name" value="TPK_catalytic"/>
</dbReference>
<keyword evidence="2" id="KW-0547">Nucleotide-binding</keyword>
<evidence type="ECO:0000313" key="7">
    <source>
        <dbReference type="EMBL" id="SMD00366.1"/>
    </source>
</evidence>
<dbReference type="InterPro" id="IPR007373">
    <property type="entry name" value="Thiamin_PyroPKinase_B1-bd"/>
</dbReference>
<reference evidence="7 8" key="1">
    <citation type="submission" date="2017-04" db="EMBL/GenBank/DDBJ databases">
        <authorList>
            <person name="Afonso C.L."/>
            <person name="Miller P.J."/>
            <person name="Scott M.A."/>
            <person name="Spackman E."/>
            <person name="Goraichik I."/>
            <person name="Dimitrov K.M."/>
            <person name="Suarez D.L."/>
            <person name="Swayne D.E."/>
        </authorList>
    </citation>
    <scope>NUCLEOTIDE SEQUENCE [LARGE SCALE GENOMIC DNA]</scope>
    <source>
        <strain evidence="7 8">CGMCC 1.12644</strain>
    </source>
</reference>
<sequence>MNNKILHSAEPVTLVGGGDHDEIALRECLRYAPKVVAADSGADVALSCDILPHAVIGDFDSLSDAAKATIPPERLHHVGEQNSTDFEKCLRSIEAPAVLCAGFLGARLDHQVAVLSVLARYEGRCLLVGAVDIVFAAPRHIALDLPLGSRFSLFPMGAVTGRSSGLRWPIDGLDFAPDGRIGTSNEVTGPVDLETDGAGMLVILPRSGFAQVLEAWGVIG</sequence>
<dbReference type="GO" id="GO:0016301">
    <property type="term" value="F:kinase activity"/>
    <property type="evidence" value="ECO:0007669"/>
    <property type="project" value="UniProtKB-KW"/>
</dbReference>
<proteinExistence type="predicted"/>
<accession>A0A1W2DTI5</accession>
<dbReference type="Pfam" id="PF04265">
    <property type="entry name" value="TPK_B1_binding"/>
    <property type="match status" value="1"/>
</dbReference>
<dbReference type="GO" id="GO:0009229">
    <property type="term" value="P:thiamine diphosphate biosynthetic process"/>
    <property type="evidence" value="ECO:0007669"/>
    <property type="project" value="InterPro"/>
</dbReference>
<gene>
    <name evidence="7" type="ORF">SAMN06295998_11764</name>
</gene>
<dbReference type="OrthoDB" id="7057856at2"/>
<evidence type="ECO:0000256" key="3">
    <source>
        <dbReference type="ARBA" id="ARBA00022777"/>
    </source>
</evidence>
<dbReference type="GO" id="GO:0005524">
    <property type="term" value="F:ATP binding"/>
    <property type="evidence" value="ECO:0007669"/>
    <property type="project" value="UniProtKB-KW"/>
</dbReference>
<dbReference type="SUPFAM" id="SSF63862">
    <property type="entry name" value="Thiamin pyrophosphokinase, substrate-binding domain"/>
    <property type="match status" value="1"/>
</dbReference>
<dbReference type="Gene3D" id="3.40.50.10240">
    <property type="entry name" value="Thiamin pyrophosphokinase, catalytic domain"/>
    <property type="match status" value="1"/>
</dbReference>
<dbReference type="InterPro" id="IPR053149">
    <property type="entry name" value="TPK"/>
</dbReference>
<dbReference type="PANTHER" id="PTHR41299">
    <property type="entry name" value="THIAMINE PYROPHOSPHOKINASE"/>
    <property type="match status" value="1"/>
</dbReference>
<dbReference type="RefSeq" id="WP_084353982.1">
    <property type="nucleotide sequence ID" value="NZ_FWYD01000017.1"/>
</dbReference>
<dbReference type="Proteomes" id="UP000192330">
    <property type="component" value="Unassembled WGS sequence"/>
</dbReference>
<dbReference type="AlphaFoldDB" id="A0A1W2DTI5"/>
<keyword evidence="8" id="KW-1185">Reference proteome</keyword>
<evidence type="ECO:0000256" key="5">
    <source>
        <dbReference type="NCBIfam" id="TIGR01378"/>
    </source>
</evidence>
<keyword evidence="4" id="KW-0067">ATP-binding</keyword>
<feature type="domain" description="Thiamin pyrophosphokinase thiamin-binding" evidence="6">
    <location>
        <begin position="138"/>
        <end position="196"/>
    </location>
</feature>
<evidence type="ECO:0000313" key="8">
    <source>
        <dbReference type="Proteomes" id="UP000192330"/>
    </source>
</evidence>
<dbReference type="PANTHER" id="PTHR41299:SF1">
    <property type="entry name" value="THIAMINE PYROPHOSPHOKINASE"/>
    <property type="match status" value="1"/>
</dbReference>
<dbReference type="SMART" id="SM00983">
    <property type="entry name" value="TPK_B1_binding"/>
    <property type="match status" value="1"/>
</dbReference>
<dbReference type="SUPFAM" id="SSF63999">
    <property type="entry name" value="Thiamin pyrophosphokinase, catalytic domain"/>
    <property type="match status" value="1"/>
</dbReference>
<evidence type="ECO:0000256" key="4">
    <source>
        <dbReference type="ARBA" id="ARBA00022840"/>
    </source>
</evidence>
<name>A0A1W2DTI5_9RHOB</name>
<dbReference type="STRING" id="1387277.SAMN06295998_11764"/>
<dbReference type="GO" id="GO:0006772">
    <property type="term" value="P:thiamine metabolic process"/>
    <property type="evidence" value="ECO:0007669"/>
    <property type="project" value="UniProtKB-UniRule"/>
</dbReference>
<dbReference type="CDD" id="cd07995">
    <property type="entry name" value="TPK"/>
    <property type="match status" value="1"/>
</dbReference>
<dbReference type="NCBIfam" id="TIGR01378">
    <property type="entry name" value="thi_PPkinase"/>
    <property type="match status" value="1"/>
</dbReference>
<keyword evidence="3 7" id="KW-0418">Kinase</keyword>
<dbReference type="GO" id="GO:0004788">
    <property type="term" value="F:thiamine diphosphokinase activity"/>
    <property type="evidence" value="ECO:0007669"/>
    <property type="project" value="UniProtKB-UniRule"/>
</dbReference>
<dbReference type="EMBL" id="FWYD01000017">
    <property type="protein sequence ID" value="SMD00366.1"/>
    <property type="molecule type" value="Genomic_DNA"/>
</dbReference>
<dbReference type="EC" id="2.7.6.2" evidence="5"/>
<evidence type="ECO:0000259" key="6">
    <source>
        <dbReference type="SMART" id="SM00983"/>
    </source>
</evidence>
<evidence type="ECO:0000256" key="1">
    <source>
        <dbReference type="ARBA" id="ARBA00022679"/>
    </source>
</evidence>
<dbReference type="InterPro" id="IPR036371">
    <property type="entry name" value="TPK_B1-bd_sf"/>
</dbReference>
<organism evidence="7 8">
    <name type="scientific">Primorskyibacter flagellatus</name>
    <dbReference type="NCBI Taxonomy" id="1387277"/>
    <lineage>
        <taxon>Bacteria</taxon>
        <taxon>Pseudomonadati</taxon>
        <taxon>Pseudomonadota</taxon>
        <taxon>Alphaproteobacteria</taxon>
        <taxon>Rhodobacterales</taxon>
        <taxon>Roseobacteraceae</taxon>
        <taxon>Primorskyibacter</taxon>
    </lineage>
</organism>
<dbReference type="GO" id="GO:0030975">
    <property type="term" value="F:thiamine binding"/>
    <property type="evidence" value="ECO:0007669"/>
    <property type="project" value="InterPro"/>
</dbReference>
<protein>
    <recommendedName>
        <fullName evidence="5">Thiamine diphosphokinase</fullName>
        <ecNumber evidence="5">2.7.6.2</ecNumber>
    </recommendedName>
</protein>
<dbReference type="InterPro" id="IPR006282">
    <property type="entry name" value="Thi_PPkinase"/>
</dbReference>
<dbReference type="InterPro" id="IPR036759">
    <property type="entry name" value="TPK_catalytic_sf"/>
</dbReference>
<dbReference type="Pfam" id="PF04263">
    <property type="entry name" value="TPK_catalytic"/>
    <property type="match status" value="1"/>
</dbReference>
<keyword evidence="1" id="KW-0808">Transferase</keyword>
<evidence type="ECO:0000256" key="2">
    <source>
        <dbReference type="ARBA" id="ARBA00022741"/>
    </source>
</evidence>